<dbReference type="InterPro" id="IPR050556">
    <property type="entry name" value="Type_II_TA_system_RNase"/>
</dbReference>
<protein>
    <submittedName>
        <fullName evidence="9">Type II toxin-antitoxin system VapC family toxin</fullName>
    </submittedName>
</protein>
<accession>A0A7C1AKX7</accession>
<evidence type="ECO:0000259" key="8">
    <source>
        <dbReference type="Pfam" id="PF01850"/>
    </source>
</evidence>
<dbReference type="EMBL" id="DQZW01000028">
    <property type="protein sequence ID" value="HDL89387.1"/>
    <property type="molecule type" value="Genomic_DNA"/>
</dbReference>
<comment type="cofactor">
    <cofactor evidence="1">
        <name>Mg(2+)</name>
        <dbReference type="ChEBI" id="CHEBI:18420"/>
    </cofactor>
</comment>
<keyword evidence="4" id="KW-0479">Metal-binding</keyword>
<dbReference type="Gene3D" id="3.40.50.1010">
    <property type="entry name" value="5'-nuclease"/>
    <property type="match status" value="1"/>
</dbReference>
<evidence type="ECO:0000256" key="2">
    <source>
        <dbReference type="ARBA" id="ARBA00022649"/>
    </source>
</evidence>
<gene>
    <name evidence="9" type="ORF">ENG14_00610</name>
</gene>
<dbReference type="GO" id="GO:0004518">
    <property type="term" value="F:nuclease activity"/>
    <property type="evidence" value="ECO:0007669"/>
    <property type="project" value="UniProtKB-KW"/>
</dbReference>
<comment type="similarity">
    <text evidence="7">Belongs to the PINc/VapC protein family.</text>
</comment>
<dbReference type="Proteomes" id="UP000886355">
    <property type="component" value="Unassembled WGS sequence"/>
</dbReference>
<dbReference type="CDD" id="cd09881">
    <property type="entry name" value="PIN_VapC4-5_FitB-like"/>
    <property type="match status" value="1"/>
</dbReference>
<dbReference type="PANTHER" id="PTHR33653">
    <property type="entry name" value="RIBONUCLEASE VAPC2"/>
    <property type="match status" value="1"/>
</dbReference>
<evidence type="ECO:0000256" key="1">
    <source>
        <dbReference type="ARBA" id="ARBA00001946"/>
    </source>
</evidence>
<dbReference type="SUPFAM" id="SSF88723">
    <property type="entry name" value="PIN domain-like"/>
    <property type="match status" value="1"/>
</dbReference>
<name>A0A7C1AKX7_9BACT</name>
<keyword evidence="2" id="KW-1277">Toxin-antitoxin system</keyword>
<dbReference type="AlphaFoldDB" id="A0A7C1AKX7"/>
<keyword evidence="5" id="KW-0378">Hydrolase</keyword>
<dbReference type="InterPro" id="IPR002716">
    <property type="entry name" value="PIN_dom"/>
</dbReference>
<dbReference type="GO" id="GO:0046872">
    <property type="term" value="F:metal ion binding"/>
    <property type="evidence" value="ECO:0007669"/>
    <property type="project" value="UniProtKB-KW"/>
</dbReference>
<feature type="domain" description="PIN" evidence="8">
    <location>
        <begin position="4"/>
        <end position="102"/>
    </location>
</feature>
<sequence length="114" mass="13084">MAYLFDTNHCVYLMNGWGSSIHRLTSQERNTVAAFGEIRNDTVYMSEVSVGELLYGVTRSQRREYNRRRLEVLLSAVPPVPVTRSVWKIYGETKAELSMVGKTIPDMDLLRNVQ</sequence>
<dbReference type="PANTHER" id="PTHR33653:SF1">
    <property type="entry name" value="RIBONUCLEASE VAPC2"/>
    <property type="match status" value="1"/>
</dbReference>
<comment type="caution">
    <text evidence="9">The sequence shown here is derived from an EMBL/GenBank/DDBJ whole genome shotgun (WGS) entry which is preliminary data.</text>
</comment>
<evidence type="ECO:0000256" key="4">
    <source>
        <dbReference type="ARBA" id="ARBA00022723"/>
    </source>
</evidence>
<proteinExistence type="inferred from homology"/>
<keyword evidence="6" id="KW-0460">Magnesium</keyword>
<evidence type="ECO:0000256" key="5">
    <source>
        <dbReference type="ARBA" id="ARBA00022801"/>
    </source>
</evidence>
<dbReference type="GO" id="GO:0016787">
    <property type="term" value="F:hydrolase activity"/>
    <property type="evidence" value="ECO:0007669"/>
    <property type="project" value="UniProtKB-KW"/>
</dbReference>
<dbReference type="Pfam" id="PF01850">
    <property type="entry name" value="PIN"/>
    <property type="match status" value="1"/>
</dbReference>
<evidence type="ECO:0000256" key="7">
    <source>
        <dbReference type="ARBA" id="ARBA00038093"/>
    </source>
</evidence>
<keyword evidence="3" id="KW-0540">Nuclease</keyword>
<evidence type="ECO:0000313" key="9">
    <source>
        <dbReference type="EMBL" id="HDL89387.1"/>
    </source>
</evidence>
<organism evidence="9">
    <name type="scientific">Thermodesulforhabdus norvegica</name>
    <dbReference type="NCBI Taxonomy" id="39841"/>
    <lineage>
        <taxon>Bacteria</taxon>
        <taxon>Pseudomonadati</taxon>
        <taxon>Thermodesulfobacteriota</taxon>
        <taxon>Syntrophobacteria</taxon>
        <taxon>Syntrophobacterales</taxon>
        <taxon>Thermodesulforhabdaceae</taxon>
        <taxon>Thermodesulforhabdus</taxon>
    </lineage>
</organism>
<reference evidence="9" key="1">
    <citation type="journal article" date="2020" name="mSystems">
        <title>Genome- and Community-Level Interaction Insights into Carbon Utilization and Element Cycling Functions of Hydrothermarchaeota in Hydrothermal Sediment.</title>
        <authorList>
            <person name="Zhou Z."/>
            <person name="Liu Y."/>
            <person name="Xu W."/>
            <person name="Pan J."/>
            <person name="Luo Z.H."/>
            <person name="Li M."/>
        </authorList>
    </citation>
    <scope>NUCLEOTIDE SEQUENCE [LARGE SCALE GENOMIC DNA]</scope>
    <source>
        <strain evidence="9">HyVt-19</strain>
    </source>
</reference>
<dbReference type="InterPro" id="IPR029060">
    <property type="entry name" value="PIN-like_dom_sf"/>
</dbReference>
<evidence type="ECO:0000256" key="3">
    <source>
        <dbReference type="ARBA" id="ARBA00022722"/>
    </source>
</evidence>
<evidence type="ECO:0000256" key="6">
    <source>
        <dbReference type="ARBA" id="ARBA00022842"/>
    </source>
</evidence>